<reference evidence="2 3" key="1">
    <citation type="submission" date="2020-02" db="EMBL/GenBank/DDBJ databases">
        <authorList>
            <person name="Ferguson B K."/>
        </authorList>
    </citation>
    <scope>NUCLEOTIDE SEQUENCE [LARGE SCALE GENOMIC DNA]</scope>
</reference>
<dbReference type="CDD" id="cd18186">
    <property type="entry name" value="BTB_POZ_ZBTB_KLHL-like"/>
    <property type="match status" value="1"/>
</dbReference>
<dbReference type="Pfam" id="PF00651">
    <property type="entry name" value="BTB"/>
    <property type="match status" value="2"/>
</dbReference>
<sequence>MFEKNTDNLVNITNITKDILTKMLRYIYTGKIYAIETDQIIELLAAADKYQIDSLKINCEKMLSTSLYTGTAIDILIAAHKYKFNYRSPLVEEDEIPAHKIVLSAASPVFRAMFTHDMLENNENSVKITDITEDILTEMLSISLLLSTRVAYSFRCTRYKYNLVDDFPQASRDVFSLLLSTQVALFVRCTRLFFGEGTATQTALLGLTDDVRQAVDDRKINTSSSFDFQKRLTCGSHQLLLQKLRNFNLSDSTGAMVCLVSDANVHRRLRIREEGSLHGYRLPQRCTSRSVLGPLLFILFINDLLTFLVHSKHMMFADDLQIYSSFSRRTSRKD</sequence>
<dbReference type="PROSITE" id="PS50097">
    <property type="entry name" value="BTB"/>
    <property type="match status" value="1"/>
</dbReference>
<proteinExistence type="predicted"/>
<name>A0A6H5IX25_9HYME</name>
<organism evidence="2 3">
    <name type="scientific">Trichogramma brassicae</name>
    <dbReference type="NCBI Taxonomy" id="86971"/>
    <lineage>
        <taxon>Eukaryota</taxon>
        <taxon>Metazoa</taxon>
        <taxon>Ecdysozoa</taxon>
        <taxon>Arthropoda</taxon>
        <taxon>Hexapoda</taxon>
        <taxon>Insecta</taxon>
        <taxon>Pterygota</taxon>
        <taxon>Neoptera</taxon>
        <taxon>Endopterygota</taxon>
        <taxon>Hymenoptera</taxon>
        <taxon>Apocrita</taxon>
        <taxon>Proctotrupomorpha</taxon>
        <taxon>Chalcidoidea</taxon>
        <taxon>Trichogrammatidae</taxon>
        <taxon>Trichogramma</taxon>
    </lineage>
</organism>
<protein>
    <recommendedName>
        <fullName evidence="1">BTB domain-containing protein</fullName>
    </recommendedName>
</protein>
<dbReference type="PANTHER" id="PTHR24413">
    <property type="entry name" value="SPECKLE-TYPE POZ PROTEIN"/>
    <property type="match status" value="1"/>
</dbReference>
<gene>
    <name evidence="2" type="ORF">TBRA_LOCUS13886</name>
</gene>
<keyword evidence="3" id="KW-1185">Reference proteome</keyword>
<dbReference type="SUPFAM" id="SSF54695">
    <property type="entry name" value="POZ domain"/>
    <property type="match status" value="2"/>
</dbReference>
<dbReference type="OrthoDB" id="7629033at2759"/>
<dbReference type="InterPro" id="IPR011333">
    <property type="entry name" value="SKP1/BTB/POZ_sf"/>
</dbReference>
<dbReference type="AlphaFoldDB" id="A0A6H5IX25"/>
<feature type="domain" description="BTB" evidence="1">
    <location>
        <begin position="73"/>
        <end position="142"/>
    </location>
</feature>
<dbReference type="InterPro" id="IPR000210">
    <property type="entry name" value="BTB/POZ_dom"/>
</dbReference>
<evidence type="ECO:0000313" key="2">
    <source>
        <dbReference type="EMBL" id="CAB0042255.1"/>
    </source>
</evidence>
<evidence type="ECO:0000259" key="1">
    <source>
        <dbReference type="PROSITE" id="PS50097"/>
    </source>
</evidence>
<dbReference type="Gene3D" id="3.30.710.10">
    <property type="entry name" value="Potassium Channel Kv1.1, Chain A"/>
    <property type="match status" value="2"/>
</dbReference>
<accession>A0A6H5IX25</accession>
<evidence type="ECO:0000313" key="3">
    <source>
        <dbReference type="Proteomes" id="UP000479190"/>
    </source>
</evidence>
<dbReference type="EMBL" id="CADCXV010001174">
    <property type="protein sequence ID" value="CAB0042255.1"/>
    <property type="molecule type" value="Genomic_DNA"/>
</dbReference>
<dbReference type="Proteomes" id="UP000479190">
    <property type="component" value="Unassembled WGS sequence"/>
</dbReference>